<feature type="region of interest" description="Disordered" evidence="1">
    <location>
        <begin position="1"/>
        <end position="30"/>
    </location>
</feature>
<evidence type="ECO:0000313" key="3">
    <source>
        <dbReference type="Proteomes" id="UP000199092"/>
    </source>
</evidence>
<evidence type="ECO:0000256" key="1">
    <source>
        <dbReference type="SAM" id="MobiDB-lite"/>
    </source>
</evidence>
<dbReference type="STRING" id="546871.SAMN04488543_1299"/>
<accession>A0A1H1QEB1</accession>
<dbReference type="AlphaFoldDB" id="A0A1H1QEB1"/>
<feature type="compositionally biased region" description="Basic and acidic residues" evidence="1">
    <location>
        <begin position="11"/>
        <end position="30"/>
    </location>
</feature>
<gene>
    <name evidence="2" type="ORF">SAMN04488543_1299</name>
</gene>
<protein>
    <submittedName>
        <fullName evidence="2">Uncharacterized protein</fullName>
    </submittedName>
</protein>
<sequence length="82" mass="9190">MPNFDSPTNRTMKERLARGGPFRRSEEKEALLQMREERPTEFAALPPGVHIAVGLYEADLATHQQLHQTDPTSYEQITGGAP</sequence>
<reference evidence="2 3" key="1">
    <citation type="submission" date="2016-10" db="EMBL/GenBank/DDBJ databases">
        <authorList>
            <person name="de Groot N.N."/>
        </authorList>
    </citation>
    <scope>NUCLEOTIDE SEQUENCE [LARGE SCALE GENOMIC DNA]</scope>
    <source>
        <strain evidence="2 3">DSM 21741</strain>
    </source>
</reference>
<dbReference type="Proteomes" id="UP000199092">
    <property type="component" value="Chromosome I"/>
</dbReference>
<name>A0A1H1QEB1_9ACTN</name>
<feature type="compositionally biased region" description="Polar residues" evidence="1">
    <location>
        <begin position="1"/>
        <end position="10"/>
    </location>
</feature>
<organism evidence="2 3">
    <name type="scientific">Friedmanniella luteola</name>
    <dbReference type="NCBI Taxonomy" id="546871"/>
    <lineage>
        <taxon>Bacteria</taxon>
        <taxon>Bacillati</taxon>
        <taxon>Actinomycetota</taxon>
        <taxon>Actinomycetes</taxon>
        <taxon>Propionibacteriales</taxon>
        <taxon>Nocardioidaceae</taxon>
        <taxon>Friedmanniella</taxon>
    </lineage>
</organism>
<evidence type="ECO:0000313" key="2">
    <source>
        <dbReference type="EMBL" id="SDS21724.1"/>
    </source>
</evidence>
<keyword evidence="3" id="KW-1185">Reference proteome</keyword>
<dbReference type="EMBL" id="LT629749">
    <property type="protein sequence ID" value="SDS21724.1"/>
    <property type="molecule type" value="Genomic_DNA"/>
</dbReference>
<dbReference type="RefSeq" id="WP_091411265.1">
    <property type="nucleotide sequence ID" value="NZ_LT629749.1"/>
</dbReference>
<proteinExistence type="predicted"/>